<name>A0A840YLG9_9SPHN</name>
<dbReference type="AlphaFoldDB" id="A0A840YLG9"/>
<dbReference type="Proteomes" id="UP000527143">
    <property type="component" value="Unassembled WGS sequence"/>
</dbReference>
<dbReference type="RefSeq" id="WP_184090285.1">
    <property type="nucleotide sequence ID" value="NZ_JACIJF010000013.1"/>
</dbReference>
<evidence type="ECO:0000313" key="1">
    <source>
        <dbReference type="EMBL" id="MBB5712188.1"/>
    </source>
</evidence>
<evidence type="ECO:0000313" key="2">
    <source>
        <dbReference type="Proteomes" id="UP000527143"/>
    </source>
</evidence>
<protein>
    <submittedName>
        <fullName evidence="1">Uncharacterized protein</fullName>
    </submittedName>
</protein>
<reference evidence="1 2" key="1">
    <citation type="submission" date="2020-08" db="EMBL/GenBank/DDBJ databases">
        <title>Genomic Encyclopedia of Type Strains, Phase IV (KMG-IV): sequencing the most valuable type-strain genomes for metagenomic binning, comparative biology and taxonomic classification.</title>
        <authorList>
            <person name="Goeker M."/>
        </authorList>
    </citation>
    <scope>NUCLEOTIDE SEQUENCE [LARGE SCALE GENOMIC DNA]</scope>
    <source>
        <strain evidence="1 2">DSM 26736</strain>
    </source>
</reference>
<keyword evidence="2" id="KW-1185">Reference proteome</keyword>
<organism evidence="1 2">
    <name type="scientific">Sphingomonas xinjiangensis</name>
    <dbReference type="NCBI Taxonomy" id="643568"/>
    <lineage>
        <taxon>Bacteria</taxon>
        <taxon>Pseudomonadati</taxon>
        <taxon>Pseudomonadota</taxon>
        <taxon>Alphaproteobacteria</taxon>
        <taxon>Sphingomonadales</taxon>
        <taxon>Sphingomonadaceae</taxon>
        <taxon>Sphingomonas</taxon>
    </lineage>
</organism>
<accession>A0A840YLG9</accession>
<sequence>MVADERRTRFGELVQAYGNSAELSRVLGRSDGYIGRHLRDRVPYDLPDYDRRKLAQFFGVHAETLKQLPPSPSRLRWRRPRVSECRGS</sequence>
<dbReference type="EMBL" id="JACIJF010000013">
    <property type="protein sequence ID" value="MBB5712188.1"/>
    <property type="molecule type" value="Genomic_DNA"/>
</dbReference>
<gene>
    <name evidence="1" type="ORF">FHT02_003445</name>
</gene>
<proteinExistence type="predicted"/>
<comment type="caution">
    <text evidence="1">The sequence shown here is derived from an EMBL/GenBank/DDBJ whole genome shotgun (WGS) entry which is preliminary data.</text>
</comment>